<comment type="caution">
    <text evidence="8">The sequence shown here is derived from an EMBL/GenBank/DDBJ whole genome shotgun (WGS) entry which is preliminary data.</text>
</comment>
<reference evidence="9" key="1">
    <citation type="journal article" date="2019" name="Int. J. Syst. Evol. Microbiol.">
        <title>The Global Catalogue of Microorganisms (GCM) 10K type strain sequencing project: providing services to taxonomists for standard genome sequencing and annotation.</title>
        <authorList>
            <consortium name="The Broad Institute Genomics Platform"/>
            <consortium name="The Broad Institute Genome Sequencing Center for Infectious Disease"/>
            <person name="Wu L."/>
            <person name="Ma J."/>
        </authorList>
    </citation>
    <scope>NUCLEOTIDE SEQUENCE [LARGE SCALE GENOMIC DNA]</scope>
    <source>
        <strain evidence="9">JCM 17810</strain>
    </source>
</reference>
<evidence type="ECO:0000256" key="3">
    <source>
        <dbReference type="ARBA" id="ARBA00022989"/>
    </source>
</evidence>
<keyword evidence="9" id="KW-1185">Reference proteome</keyword>
<proteinExistence type="inferred from homology"/>
<dbReference type="InterPro" id="IPR001694">
    <property type="entry name" value="NADH_UbQ_OxRdtase_su1/FPO"/>
</dbReference>
<dbReference type="HAMAP" id="MF_01350">
    <property type="entry name" value="NDH1_NuoH"/>
    <property type="match status" value="1"/>
</dbReference>
<name>A0ABP8KXS5_9MICO</name>
<evidence type="ECO:0000256" key="6">
    <source>
        <dbReference type="RuleBase" id="RU000471"/>
    </source>
</evidence>
<evidence type="ECO:0000256" key="4">
    <source>
        <dbReference type="ARBA" id="ARBA00023136"/>
    </source>
</evidence>
<dbReference type="NCBIfam" id="NF004743">
    <property type="entry name" value="PRK06076.1-4"/>
    <property type="match status" value="1"/>
</dbReference>
<sequence length="493" mass="54010">MNGPTTGAVGGMVDGQVMAAVAAPTADFSNDTWWIWVIKAVAILVFLLVSVLLAIWAERKVLARMQTRTGPNVHGPFGLLQSLADAIKLLLKEDFSIRGADKLIYVLAPLIAVTSSLLVMAVIPFGPEVSIFGVVTPLQLTDMPVAVLYILAITAMGVYGIVLGGWASNSTYPLLGSVRSSAQVISYELSMGLALVSVFLVSGSLSTSQIVSAQTELWWAIALAPAFLVFLCSMVGEVNRLPFDLPEAEGELVAGHMVEYTSMKFAWFFLAEYINMFNVSAVATTLFLGGWRAPWPLSSIADGALNEGWWPLLWFIAKVWACMFFMFWLRATLLRFRYDQFMNFGWKILIPGALAWVVLVAGVQGVRQFTDIGLQTMLMWIAGTFAVLMVILLVWPEKKDGDAEQTTQPGQRGRPDRRDTAATPRTRREQDAGDVLPAERTFDPYEGGYPVPPLPGQKLPPSPRQRRRERERKAAAGAVTSTRSTTPKEGDDG</sequence>
<feature type="compositionally biased region" description="Basic and acidic residues" evidence="7">
    <location>
        <begin position="413"/>
        <end position="431"/>
    </location>
</feature>
<feature type="transmembrane region" description="Helical" evidence="5">
    <location>
        <begin position="217"/>
        <end position="236"/>
    </location>
</feature>
<evidence type="ECO:0000256" key="5">
    <source>
        <dbReference type="HAMAP-Rule" id="MF_01350"/>
    </source>
</evidence>
<dbReference type="PANTHER" id="PTHR11432:SF3">
    <property type="entry name" value="NADH-UBIQUINONE OXIDOREDUCTASE CHAIN 1"/>
    <property type="match status" value="1"/>
</dbReference>
<evidence type="ECO:0000313" key="8">
    <source>
        <dbReference type="EMBL" id="GAA4418173.1"/>
    </source>
</evidence>
<comment type="subunit">
    <text evidence="5">NDH-1 is composed of 14 different subunits. Subunits NuoA, H, J, K, L, M, N constitute the membrane sector of the complex.</text>
</comment>
<feature type="transmembrane region" description="Helical" evidence="5">
    <location>
        <begin position="377"/>
        <end position="395"/>
    </location>
</feature>
<comment type="function">
    <text evidence="5">NDH-1 shuttles electrons from NADH, via FMN and iron-sulfur (Fe-S) centers, to quinones in the respiratory chain. The immediate electron acceptor for the enzyme in this species is believed to be ubiquinone. Couples the redox reaction to proton translocation (for every two electrons transferred, four hydrogen ions are translocated across the cytoplasmic membrane), and thus conserves the redox energy in a proton gradient. This subunit may bind ubiquinone.</text>
</comment>
<dbReference type="InterPro" id="IPR018086">
    <property type="entry name" value="NADH_UbQ_OxRdtase_su1_CS"/>
</dbReference>
<keyword evidence="2 5" id="KW-0812">Transmembrane</keyword>
<feature type="transmembrane region" description="Helical" evidence="5">
    <location>
        <begin position="33"/>
        <end position="56"/>
    </location>
</feature>
<feature type="region of interest" description="Disordered" evidence="7">
    <location>
        <begin position="401"/>
        <end position="493"/>
    </location>
</feature>
<feature type="transmembrane region" description="Helical" evidence="5">
    <location>
        <begin position="341"/>
        <end position="365"/>
    </location>
</feature>
<feature type="transmembrane region" description="Helical" evidence="5">
    <location>
        <begin position="189"/>
        <end position="211"/>
    </location>
</feature>
<feature type="transmembrane region" description="Helical" evidence="5">
    <location>
        <begin position="308"/>
        <end position="329"/>
    </location>
</feature>
<dbReference type="PROSITE" id="PS00668">
    <property type="entry name" value="COMPLEX1_ND1_2"/>
    <property type="match status" value="1"/>
</dbReference>
<gene>
    <name evidence="5 8" type="primary">nuoH</name>
    <name evidence="8" type="ORF">GCM10023169_07440</name>
</gene>
<feature type="compositionally biased region" description="Pro residues" evidence="7">
    <location>
        <begin position="450"/>
        <end position="463"/>
    </location>
</feature>
<dbReference type="NCBIfam" id="NF004741">
    <property type="entry name" value="PRK06076.1-2"/>
    <property type="match status" value="1"/>
</dbReference>
<dbReference type="PANTHER" id="PTHR11432">
    <property type="entry name" value="NADH DEHYDROGENASE SUBUNIT 1"/>
    <property type="match status" value="1"/>
</dbReference>
<dbReference type="Pfam" id="PF00146">
    <property type="entry name" value="NADHdh"/>
    <property type="match status" value="1"/>
</dbReference>
<evidence type="ECO:0000256" key="2">
    <source>
        <dbReference type="ARBA" id="ARBA00022692"/>
    </source>
</evidence>
<keyword evidence="5 6" id="KW-0520">NAD</keyword>
<keyword evidence="4 5" id="KW-0472">Membrane</keyword>
<dbReference type="EC" id="7.1.1.-" evidence="5"/>
<accession>A0ABP8KXS5</accession>
<evidence type="ECO:0000256" key="7">
    <source>
        <dbReference type="SAM" id="MobiDB-lite"/>
    </source>
</evidence>
<keyword evidence="3 5" id="KW-1133">Transmembrane helix</keyword>
<comment type="similarity">
    <text evidence="5 6">Belongs to the complex I subunit 1 family.</text>
</comment>
<feature type="transmembrane region" description="Helical" evidence="5">
    <location>
        <begin position="103"/>
        <end position="126"/>
    </location>
</feature>
<comment type="catalytic activity">
    <reaction evidence="5">
        <text>a quinone + NADH + 5 H(+)(in) = a quinol + NAD(+) + 4 H(+)(out)</text>
        <dbReference type="Rhea" id="RHEA:57888"/>
        <dbReference type="ChEBI" id="CHEBI:15378"/>
        <dbReference type="ChEBI" id="CHEBI:24646"/>
        <dbReference type="ChEBI" id="CHEBI:57540"/>
        <dbReference type="ChEBI" id="CHEBI:57945"/>
        <dbReference type="ChEBI" id="CHEBI:132124"/>
    </reaction>
</comment>
<feature type="transmembrane region" description="Helical" evidence="5">
    <location>
        <begin position="146"/>
        <end position="168"/>
    </location>
</feature>
<evidence type="ECO:0000313" key="9">
    <source>
        <dbReference type="Proteomes" id="UP001500622"/>
    </source>
</evidence>
<evidence type="ECO:0000256" key="1">
    <source>
        <dbReference type="ARBA" id="ARBA00004141"/>
    </source>
</evidence>
<protein>
    <recommendedName>
        <fullName evidence="5">NADH-quinone oxidoreductase subunit H</fullName>
        <ecNumber evidence="5">7.1.1.-</ecNumber>
    </recommendedName>
    <alternativeName>
        <fullName evidence="5">NADH dehydrogenase I subunit H</fullName>
    </alternativeName>
    <alternativeName>
        <fullName evidence="5">NDH-1 subunit H</fullName>
    </alternativeName>
</protein>
<feature type="transmembrane region" description="Helical" evidence="5">
    <location>
        <begin position="265"/>
        <end position="288"/>
    </location>
</feature>
<keyword evidence="5" id="KW-1278">Translocase</keyword>
<dbReference type="PROSITE" id="PS00667">
    <property type="entry name" value="COMPLEX1_ND1_1"/>
    <property type="match status" value="1"/>
</dbReference>
<dbReference type="Proteomes" id="UP001500622">
    <property type="component" value="Unassembled WGS sequence"/>
</dbReference>
<keyword evidence="5" id="KW-1003">Cell membrane</keyword>
<dbReference type="EMBL" id="BAABGN010000002">
    <property type="protein sequence ID" value="GAA4418173.1"/>
    <property type="molecule type" value="Genomic_DNA"/>
</dbReference>
<keyword evidence="5" id="KW-0830">Ubiquinone</keyword>
<organism evidence="8 9">
    <name type="scientific">Georgenia halophila</name>
    <dbReference type="NCBI Taxonomy" id="620889"/>
    <lineage>
        <taxon>Bacteria</taxon>
        <taxon>Bacillati</taxon>
        <taxon>Actinomycetota</taxon>
        <taxon>Actinomycetes</taxon>
        <taxon>Micrococcales</taxon>
        <taxon>Bogoriellaceae</taxon>
        <taxon>Georgenia</taxon>
    </lineage>
</organism>
<keyword evidence="5" id="KW-0874">Quinone</keyword>
<comment type="subcellular location">
    <subcellularLocation>
        <location evidence="5 6">Cell membrane</location>
        <topology evidence="5 6">Multi-pass membrane protein</topology>
    </subcellularLocation>
    <subcellularLocation>
        <location evidence="1">Membrane</location>
        <topology evidence="1">Multi-pass membrane protein</topology>
    </subcellularLocation>
</comment>